<keyword evidence="2" id="KW-1185">Reference proteome</keyword>
<proteinExistence type="predicted"/>
<evidence type="ECO:0000313" key="1">
    <source>
        <dbReference type="EMBL" id="QYZ68836.1"/>
    </source>
</evidence>
<dbReference type="Proteomes" id="UP000826300">
    <property type="component" value="Chromosome"/>
</dbReference>
<gene>
    <name evidence="1" type="ORF">JO391_13825</name>
</gene>
<dbReference type="RefSeq" id="WP_220661056.1">
    <property type="nucleotide sequence ID" value="NZ_CP069370.1"/>
</dbReference>
<dbReference type="EMBL" id="CP069370">
    <property type="protein sequence ID" value="QYZ68836.1"/>
    <property type="molecule type" value="Genomic_DNA"/>
</dbReference>
<name>A0A8G0ZNZ2_9RHOB</name>
<evidence type="ECO:0000313" key="2">
    <source>
        <dbReference type="Proteomes" id="UP000826300"/>
    </source>
</evidence>
<accession>A0A8G0ZNZ2</accession>
<dbReference type="AlphaFoldDB" id="A0A8G0ZNZ2"/>
<sequence length="130" mass="14256">MTMRKRVPARYASVEPRKEIWLSIDAFSAAEGAHKAELAWQEYIRAWEAMLAGDTTSAEDRLAAAREIAQTRGFAYKPAAVLQAAPVEEILSRVEAIPLRKGRPNPKVASALLGTVPDPGLRVSKALEIF</sequence>
<reference evidence="1" key="1">
    <citation type="submission" date="2021-02" db="EMBL/GenBank/DDBJ databases">
        <title>Rhodobacter shimadae sp. nov., an aerobic anoxygenic phototrophic bacterium isolated from a hot spring.</title>
        <authorList>
            <person name="Muramatsu S."/>
            <person name="Haruta S."/>
            <person name="Hirose S."/>
            <person name="Hanada S."/>
        </authorList>
    </citation>
    <scope>NUCLEOTIDE SEQUENCE</scope>
    <source>
        <strain evidence="1">N10</strain>
    </source>
</reference>
<dbReference type="KEGG" id="nsm:JO391_13825"/>
<organism evidence="1 2">
    <name type="scientific">Neotabrizicola shimadae</name>
    <dbReference type="NCBI Taxonomy" id="2807096"/>
    <lineage>
        <taxon>Bacteria</taxon>
        <taxon>Pseudomonadati</taxon>
        <taxon>Pseudomonadota</taxon>
        <taxon>Alphaproteobacteria</taxon>
        <taxon>Rhodobacterales</taxon>
        <taxon>Paracoccaceae</taxon>
        <taxon>Neotabrizicola</taxon>
    </lineage>
</organism>
<protein>
    <submittedName>
        <fullName evidence="1">Uncharacterized protein</fullName>
    </submittedName>
</protein>